<name>A0A0F8XDX1_9ZZZZ</name>
<dbReference type="AlphaFoldDB" id="A0A0F8XDX1"/>
<sequence length="154" mass="17517">MDRLLTDTETSKLGGMQTELIMNLLTAQDTKSIKVDRQAMAEGLGESCKEVGHSRFRRRFQCDKCMDPMWREAAAAGIVRKRGLRCDKIAEAALELVLFRSRAVKPVPLYTPERKWEKQLVGQVLREHLTIIAPDRQVHDLAARLLGEEEWGDA</sequence>
<protein>
    <submittedName>
        <fullName evidence="1">Uncharacterized protein</fullName>
    </submittedName>
</protein>
<reference evidence="1" key="1">
    <citation type="journal article" date="2015" name="Nature">
        <title>Complex archaea that bridge the gap between prokaryotes and eukaryotes.</title>
        <authorList>
            <person name="Spang A."/>
            <person name="Saw J.H."/>
            <person name="Jorgensen S.L."/>
            <person name="Zaremba-Niedzwiedzka K."/>
            <person name="Martijn J."/>
            <person name="Lind A.E."/>
            <person name="van Eijk R."/>
            <person name="Schleper C."/>
            <person name="Guy L."/>
            <person name="Ettema T.J."/>
        </authorList>
    </citation>
    <scope>NUCLEOTIDE SEQUENCE</scope>
</reference>
<accession>A0A0F8XDX1</accession>
<organism evidence="1">
    <name type="scientific">marine sediment metagenome</name>
    <dbReference type="NCBI Taxonomy" id="412755"/>
    <lineage>
        <taxon>unclassified sequences</taxon>
        <taxon>metagenomes</taxon>
        <taxon>ecological metagenomes</taxon>
    </lineage>
</organism>
<gene>
    <name evidence="1" type="ORF">LCGC14_3037140</name>
</gene>
<proteinExistence type="predicted"/>
<comment type="caution">
    <text evidence="1">The sequence shown here is derived from an EMBL/GenBank/DDBJ whole genome shotgun (WGS) entry which is preliminary data.</text>
</comment>
<dbReference type="EMBL" id="LAZR01063616">
    <property type="protein sequence ID" value="KKK59160.1"/>
    <property type="molecule type" value="Genomic_DNA"/>
</dbReference>
<evidence type="ECO:0000313" key="1">
    <source>
        <dbReference type="EMBL" id="KKK59160.1"/>
    </source>
</evidence>